<evidence type="ECO:0000313" key="10">
    <source>
        <dbReference type="Proteomes" id="UP000472270"/>
    </source>
</evidence>
<keyword evidence="3 6" id="KW-0413">Isomerase</keyword>
<evidence type="ECO:0000256" key="5">
    <source>
        <dbReference type="ARBA" id="ARBA00060682"/>
    </source>
</evidence>
<comment type="function">
    <text evidence="4">Key enzyme in the cholesterol biosynthesis pathway. Catalyzes the cyclization of (S)-2,3 oxidosqualene to lanosterol, a reaction that forms the sterol nucleus. Through the production of lanosterol may regulate lens protein aggregation and increase transparency.</text>
</comment>
<dbReference type="Gene3D" id="1.50.10.20">
    <property type="match status" value="3"/>
</dbReference>
<dbReference type="GO" id="GO:0005811">
    <property type="term" value="C:lipid droplet"/>
    <property type="evidence" value="ECO:0007669"/>
    <property type="project" value="InterPro"/>
</dbReference>
<name>A0A673HNN7_9TELE</name>
<evidence type="ECO:0000259" key="7">
    <source>
        <dbReference type="Pfam" id="PF13243"/>
    </source>
</evidence>
<accession>A0A673HNN7</accession>
<feature type="domain" description="Squalene cyclase C-terminal" evidence="7">
    <location>
        <begin position="425"/>
        <end position="663"/>
    </location>
</feature>
<comment type="similarity">
    <text evidence="1 6">Belongs to the terpene cyclase/mutase family.</text>
</comment>
<dbReference type="SUPFAM" id="SSF48239">
    <property type="entry name" value="Terpenoid cyclases/Protein prenyltransferases"/>
    <property type="match status" value="2"/>
</dbReference>
<dbReference type="NCBIfam" id="TIGR01787">
    <property type="entry name" value="squalene_cyclas"/>
    <property type="match status" value="2"/>
</dbReference>
<dbReference type="Ensembl" id="ENSSRHT00000027925.1">
    <property type="protein sequence ID" value="ENSSRHP00000027125.1"/>
    <property type="gene ID" value="ENSSRHG00000014059.1"/>
</dbReference>
<dbReference type="PANTHER" id="PTHR11764:SF20">
    <property type="entry name" value="LANOSTEROL SYNTHASE"/>
    <property type="match status" value="1"/>
</dbReference>
<keyword evidence="10" id="KW-1185">Reference proteome</keyword>
<dbReference type="EC" id="5.4.99.-" evidence="6"/>
<evidence type="ECO:0000256" key="2">
    <source>
        <dbReference type="ARBA" id="ARBA00022737"/>
    </source>
</evidence>
<dbReference type="InterPro" id="IPR032697">
    <property type="entry name" value="SQ_cyclase_N"/>
</dbReference>
<dbReference type="PROSITE" id="PS01074">
    <property type="entry name" value="TERPENE_SYNTHASES"/>
    <property type="match status" value="1"/>
</dbReference>
<comment type="pathway">
    <text evidence="5">Terpene metabolism; lanosterol biosynthesis; lanosterol from farnesyl diphosphate: step 3/3.</text>
</comment>
<dbReference type="FunFam" id="1.50.10.20:FF:000002">
    <property type="entry name" value="Terpene cyclase/mutase family member"/>
    <property type="match status" value="1"/>
</dbReference>
<dbReference type="InterPro" id="IPR032696">
    <property type="entry name" value="SQ_cyclase_C"/>
</dbReference>
<feature type="domain" description="Squalene cyclase N-terminal" evidence="8">
    <location>
        <begin position="77"/>
        <end position="320"/>
    </location>
</feature>
<organism evidence="9 10">
    <name type="scientific">Sinocyclocheilus rhinocerous</name>
    <dbReference type="NCBI Taxonomy" id="307959"/>
    <lineage>
        <taxon>Eukaryota</taxon>
        <taxon>Metazoa</taxon>
        <taxon>Chordata</taxon>
        <taxon>Craniata</taxon>
        <taxon>Vertebrata</taxon>
        <taxon>Euteleostomi</taxon>
        <taxon>Actinopterygii</taxon>
        <taxon>Neopterygii</taxon>
        <taxon>Teleostei</taxon>
        <taxon>Ostariophysi</taxon>
        <taxon>Cypriniformes</taxon>
        <taxon>Cyprinidae</taxon>
        <taxon>Cyprininae</taxon>
        <taxon>Sinocyclocheilus</taxon>
    </lineage>
</organism>
<evidence type="ECO:0000259" key="8">
    <source>
        <dbReference type="Pfam" id="PF13249"/>
    </source>
</evidence>
<evidence type="ECO:0000256" key="3">
    <source>
        <dbReference type="ARBA" id="ARBA00023235"/>
    </source>
</evidence>
<dbReference type="GO" id="GO:0016104">
    <property type="term" value="P:triterpenoid biosynthetic process"/>
    <property type="evidence" value="ECO:0007669"/>
    <property type="project" value="InterPro"/>
</dbReference>
<keyword evidence="2" id="KW-0677">Repeat</keyword>
<dbReference type="Pfam" id="PF13243">
    <property type="entry name" value="SQHop_cyclase_C"/>
    <property type="match status" value="1"/>
</dbReference>
<reference evidence="9" key="1">
    <citation type="submission" date="2025-08" db="UniProtKB">
        <authorList>
            <consortium name="Ensembl"/>
        </authorList>
    </citation>
    <scope>IDENTIFICATION</scope>
</reference>
<dbReference type="AlphaFoldDB" id="A0A673HNN7"/>
<gene>
    <name evidence="9" type="primary">LOC107741934</name>
</gene>
<dbReference type="Gene3D" id="6.20.120.20">
    <property type="match status" value="1"/>
</dbReference>
<dbReference type="PANTHER" id="PTHR11764">
    <property type="entry name" value="TERPENE CYCLASE/MUTASE FAMILY MEMBER"/>
    <property type="match status" value="1"/>
</dbReference>
<dbReference type="InterPro" id="IPR018333">
    <property type="entry name" value="Squalene_cyclase"/>
</dbReference>
<dbReference type="Pfam" id="PF13249">
    <property type="entry name" value="SQHop_cyclase_N"/>
    <property type="match status" value="1"/>
</dbReference>
<evidence type="ECO:0000313" key="9">
    <source>
        <dbReference type="Ensembl" id="ENSSRHP00000027125.1"/>
    </source>
</evidence>
<evidence type="ECO:0000256" key="6">
    <source>
        <dbReference type="RuleBase" id="RU362003"/>
    </source>
</evidence>
<reference evidence="9" key="2">
    <citation type="submission" date="2025-09" db="UniProtKB">
        <authorList>
            <consortium name="Ensembl"/>
        </authorList>
    </citation>
    <scope>IDENTIFICATION</scope>
</reference>
<evidence type="ECO:0000256" key="4">
    <source>
        <dbReference type="ARBA" id="ARBA00055567"/>
    </source>
</evidence>
<dbReference type="GO" id="GO:0006695">
    <property type="term" value="P:cholesterol biosynthetic process"/>
    <property type="evidence" value="ECO:0007669"/>
    <property type="project" value="TreeGrafter"/>
</dbReference>
<dbReference type="GO" id="GO:0000250">
    <property type="term" value="F:lanosterol synthase activity"/>
    <property type="evidence" value="ECO:0007669"/>
    <property type="project" value="TreeGrafter"/>
</dbReference>
<dbReference type="Proteomes" id="UP000472270">
    <property type="component" value="Unassembled WGS sequence"/>
</dbReference>
<sequence length="677" mass="77131">ISGKTAGPYKTEPVTELSCWRLSNVEGRQTWRYTEEADSMDRQQSMLESHSLGLDTFISASPSAHTAVEAALKGMDFYSRLQAEDGHWAGDYGGPLFLLPGLLITCHIAEIPLPDAWKQEMVRYLCSVQLPDGGWGLHVEDKSTVFGTALNYTTLRILGVGPDDPDMVRARNILHSKGGAVGIPSWGKFWLAILNVYSWEGMNTLFPEMWLFPSWVPAHPSTLWCHCRQVYLPMSYCYAVRLSADEDPLILSLRQELYVQEYSTIDWPAQRNNVAACDLYTPHSTLLTIAYLILNVYEAHHSTMLREKAVKELYDHIKADDRFTKCISIGPISKTINMLVRWHVDGPTSPAFQEHVSRIPDYLWLGLDGMKMQGTNGSQLWDTAFAVQAFLEAGAQDIPRFTECLTQAHHFFDLTQLYLFDKKYSRNNNIVKYYSDFKYMRNPDGGFATYETKRGGKLLELLNPSEVFGDIMIDYTYVECTSAVMQALKHFHSVYPEHRAEEIRTTLQQGLDYCRRVQRSDGSWEGSWGVCFTYGVWFGLEAFACMGHTFQNGHVKRACEFLLSKQMEDGGWGEDFESCEQRHYVQSKNSQIHNTCWALLGLMAVRYPDIRVIERGIQGLIDRQLPNGDWPQENISGVFNKSCAISYTSYRNVFPVWTLGRFSQLYPCSPLAGKLKL</sequence>
<evidence type="ECO:0000256" key="1">
    <source>
        <dbReference type="ARBA" id="ARBA00009755"/>
    </source>
</evidence>
<dbReference type="InterPro" id="IPR008930">
    <property type="entry name" value="Terpenoid_cyclase/PrenylTrfase"/>
</dbReference>
<protein>
    <recommendedName>
        <fullName evidence="6">Terpene cyclase/mutase family member</fullName>
        <ecNumber evidence="6">5.4.99.-</ecNumber>
    </recommendedName>
</protein>
<dbReference type="CDD" id="cd02892">
    <property type="entry name" value="SQCY_1"/>
    <property type="match status" value="1"/>
</dbReference>
<dbReference type="InterPro" id="IPR002365">
    <property type="entry name" value="Terpene_synthase_CS"/>
</dbReference>
<proteinExistence type="inferred from homology"/>